<keyword evidence="1" id="KW-0732">Signal</keyword>
<dbReference type="AlphaFoldDB" id="A0A835AQH0"/>
<evidence type="ECO:0000256" key="1">
    <source>
        <dbReference type="SAM" id="SignalP"/>
    </source>
</evidence>
<dbReference type="EMBL" id="JACEFO010002299">
    <property type="protein sequence ID" value="KAF8667606.1"/>
    <property type="molecule type" value="Genomic_DNA"/>
</dbReference>
<sequence length="70" mass="7471">MTAIVMLVLTMGQLMAEASPLPRRLLEEPSESEVVGKPGPGALVDGNRNPTVVSAPCSFHCEIYPGWCIC</sequence>
<dbReference type="OrthoDB" id="10536860at2759"/>
<feature type="signal peptide" evidence="1">
    <location>
        <begin position="1"/>
        <end position="18"/>
    </location>
</feature>
<keyword evidence="3" id="KW-1185">Reference proteome</keyword>
<evidence type="ECO:0000313" key="2">
    <source>
        <dbReference type="EMBL" id="KAF8667606.1"/>
    </source>
</evidence>
<protein>
    <submittedName>
        <fullName evidence="2">Uncharacterized protein</fullName>
    </submittedName>
</protein>
<organism evidence="2 3">
    <name type="scientific">Digitaria exilis</name>
    <dbReference type="NCBI Taxonomy" id="1010633"/>
    <lineage>
        <taxon>Eukaryota</taxon>
        <taxon>Viridiplantae</taxon>
        <taxon>Streptophyta</taxon>
        <taxon>Embryophyta</taxon>
        <taxon>Tracheophyta</taxon>
        <taxon>Spermatophyta</taxon>
        <taxon>Magnoliopsida</taxon>
        <taxon>Liliopsida</taxon>
        <taxon>Poales</taxon>
        <taxon>Poaceae</taxon>
        <taxon>PACMAD clade</taxon>
        <taxon>Panicoideae</taxon>
        <taxon>Panicodae</taxon>
        <taxon>Paniceae</taxon>
        <taxon>Anthephorinae</taxon>
        <taxon>Digitaria</taxon>
    </lineage>
</organism>
<comment type="caution">
    <text evidence="2">The sequence shown here is derived from an EMBL/GenBank/DDBJ whole genome shotgun (WGS) entry which is preliminary data.</text>
</comment>
<name>A0A835AQH0_9POAL</name>
<accession>A0A835AQH0</accession>
<evidence type="ECO:0000313" key="3">
    <source>
        <dbReference type="Proteomes" id="UP000636709"/>
    </source>
</evidence>
<dbReference type="Proteomes" id="UP000636709">
    <property type="component" value="Unassembled WGS sequence"/>
</dbReference>
<proteinExistence type="predicted"/>
<gene>
    <name evidence="2" type="ORF">HU200_052810</name>
</gene>
<reference evidence="2" key="1">
    <citation type="submission" date="2020-07" db="EMBL/GenBank/DDBJ databases">
        <title>Genome sequence and genetic diversity analysis of an under-domesticated orphan crop, white fonio (Digitaria exilis).</title>
        <authorList>
            <person name="Bennetzen J.L."/>
            <person name="Chen S."/>
            <person name="Ma X."/>
            <person name="Wang X."/>
            <person name="Yssel A.E.J."/>
            <person name="Chaluvadi S.R."/>
            <person name="Johnson M."/>
            <person name="Gangashetty P."/>
            <person name="Hamidou F."/>
            <person name="Sanogo M.D."/>
            <person name="Zwaenepoel A."/>
            <person name="Wallace J."/>
            <person name="Van De Peer Y."/>
            <person name="Van Deynze A."/>
        </authorList>
    </citation>
    <scope>NUCLEOTIDE SEQUENCE</scope>
    <source>
        <tissue evidence="2">Leaves</tissue>
    </source>
</reference>
<feature type="chain" id="PRO_5032335947" evidence="1">
    <location>
        <begin position="19"/>
        <end position="70"/>
    </location>
</feature>